<comment type="caution">
    <text evidence="1">The sequence shown here is derived from an EMBL/GenBank/DDBJ whole genome shotgun (WGS) entry which is preliminary data.</text>
</comment>
<reference evidence="1 2" key="1">
    <citation type="submission" date="2015-02" db="EMBL/GenBank/DDBJ databases">
        <title>Genome Sequencing of Rickettsiales.</title>
        <authorList>
            <person name="Daugherty S.C."/>
            <person name="Su Q."/>
            <person name="Abolude K."/>
            <person name="Beier-Sexton M."/>
            <person name="Carlyon J.A."/>
            <person name="Carter R."/>
            <person name="Day N.P."/>
            <person name="Dumler S.J."/>
            <person name="Dyachenko V."/>
            <person name="Godinez A."/>
            <person name="Kurtti T.J."/>
            <person name="Lichay M."/>
            <person name="Mullins K.E."/>
            <person name="Ott S."/>
            <person name="Pappas-Brown V."/>
            <person name="Paris D.H."/>
            <person name="Patel P."/>
            <person name="Richards A.L."/>
            <person name="Sadzewicz L."/>
            <person name="Sears K."/>
            <person name="Seidman D."/>
            <person name="Sengamalay N."/>
            <person name="Stenos J."/>
            <person name="Tallon L.J."/>
            <person name="Vincent G."/>
            <person name="Fraser C.M."/>
            <person name="Munderloh U."/>
            <person name="Dunning-Hotopp J.C."/>
        </authorList>
    </citation>
    <scope>NUCLEOTIDE SEQUENCE [LARGE SCALE GENOMIC DNA]</scope>
    <source>
        <strain evidence="1 2">RML An4</strain>
    </source>
</reference>
<evidence type="ECO:0000313" key="1">
    <source>
        <dbReference type="EMBL" id="KJV89320.1"/>
    </source>
</evidence>
<dbReference type="RefSeq" id="WP_045798765.1">
    <property type="nucleotide sequence ID" value="NZ_LAOI01000001.1"/>
</dbReference>
<organism evidence="1 2">
    <name type="scientific">Rickettsia bellii str. RML An4</name>
    <dbReference type="NCBI Taxonomy" id="1359193"/>
    <lineage>
        <taxon>Bacteria</taxon>
        <taxon>Pseudomonadati</taxon>
        <taxon>Pseudomonadota</taxon>
        <taxon>Alphaproteobacteria</taxon>
        <taxon>Rickettsiales</taxon>
        <taxon>Rickettsiaceae</taxon>
        <taxon>Rickettsieae</taxon>
        <taxon>Rickettsia</taxon>
        <taxon>belli group</taxon>
    </lineage>
</organism>
<dbReference type="PATRIC" id="fig|1359193.3.peg.279"/>
<proteinExistence type="predicted"/>
<accession>A0A0F3Q9S1</accession>
<name>A0A0F3Q9S1_RICBE</name>
<dbReference type="Proteomes" id="UP000033661">
    <property type="component" value="Unassembled WGS sequence"/>
</dbReference>
<dbReference type="AlphaFoldDB" id="A0A0F3Q9S1"/>
<dbReference type="EMBL" id="LAOI01000001">
    <property type="protein sequence ID" value="KJV89320.1"/>
    <property type="molecule type" value="Genomic_DNA"/>
</dbReference>
<evidence type="ECO:0000313" key="2">
    <source>
        <dbReference type="Proteomes" id="UP000033661"/>
    </source>
</evidence>
<dbReference type="InterPro" id="IPR020168">
    <property type="entry name" value="Uncharacterised_RP363/RP364"/>
</dbReference>
<protein>
    <submittedName>
        <fullName evidence="1">Uncharacterized protein</fullName>
    </submittedName>
</protein>
<gene>
    <name evidence="1" type="ORF">RBEAN4_0292</name>
</gene>
<keyword evidence="2" id="KW-1185">Reference proteome</keyword>
<sequence length="399" mass="45416">MIITHELINRIATQQVTKDDVVTLKSAFGNDIPGRKAFLAALDKILTDQDLHALNSAVMKHATILSDAPNLLCRTQEEKVFADLLIMEAKRSGMQIKFDDTNNAQPLKPQDIPDAILAHYNTLQKHFYNDTKVRENNKSNYDINSLVSQSINFLLYPTLLRDTKTYQDWSDETKMSTEIALQDMKGQYIKKLSDSNIAQHAINHKQVKFNSDPQKNISSDDKVNNIITIYGNNLGITTEKIVLSAIEQYENKNKLNLDNSTKTNATKILTNQLNDSLLNKLEKNFYPTLVINSKKIVDIITKGLEKIKINKLNIFNKFKNFNEENLLTIINKVLEKIGIAENKSNINRKPQISPVIKGDVDEILNKLSKMPNLSEKEKMLLQKPTNITNKPKSQKIRTI</sequence>
<dbReference type="Pfam" id="PF17422">
    <property type="entry name" value="DUF5410"/>
    <property type="match status" value="1"/>
</dbReference>